<evidence type="ECO:0000313" key="1">
    <source>
        <dbReference type="EMBL" id="HJF70722.1"/>
    </source>
</evidence>
<dbReference type="InterPro" id="IPR032183">
    <property type="entry name" value="PKD-like"/>
</dbReference>
<dbReference type="Pfam" id="PF16407">
    <property type="entry name" value="PKD_2"/>
    <property type="match status" value="1"/>
</dbReference>
<reference evidence="1" key="2">
    <citation type="submission" date="2021-09" db="EMBL/GenBank/DDBJ databases">
        <authorList>
            <person name="Gilroy R."/>
        </authorList>
    </citation>
    <scope>NUCLEOTIDE SEQUENCE</scope>
    <source>
        <strain evidence="1">6966</strain>
    </source>
</reference>
<reference evidence="1" key="1">
    <citation type="journal article" date="2021" name="PeerJ">
        <title>Extensive microbial diversity within the chicken gut microbiome revealed by metagenomics and culture.</title>
        <authorList>
            <person name="Gilroy R."/>
            <person name="Ravi A."/>
            <person name="Getino M."/>
            <person name="Pursley I."/>
            <person name="Horton D.L."/>
            <person name="Alikhan N.F."/>
            <person name="Baker D."/>
            <person name="Gharbi K."/>
            <person name="Hall N."/>
            <person name="Watson M."/>
            <person name="Adriaenssens E.M."/>
            <person name="Foster-Nyarko E."/>
            <person name="Jarju S."/>
            <person name="Secka A."/>
            <person name="Antonio M."/>
            <person name="Oren A."/>
            <person name="Chaudhuri R.R."/>
            <person name="La Ragione R."/>
            <person name="Hildebrand F."/>
            <person name="Pallen M.J."/>
        </authorList>
    </citation>
    <scope>NUCLEOTIDE SEQUENCE</scope>
    <source>
        <strain evidence="1">6966</strain>
    </source>
</reference>
<sequence length="420" mass="47886">MSILSRTGNLCCFKLFRTHVNINLTVTERSTGLQESYDMSLTVSGIITEGWMVLHEKDGKTDFDLITDRFFVNRILDKDVRHRNVYEMTHGEPFPGKIVKLGSFWFPLKHWVYLFTENGGIRLSGGTMQTAADLSSLFLEGGDNLQPAGYGFIYYWNSQGRGAEVLISNGHFYINPWWGSTFVEPVCQNGLTYHAAPFVARKMRWSFVSVIYDELQARFLQVNSQVMQVNTFPSNSTGVFDVNNMNADMCFLETGFNGYEYAVMKNRTTGEYSLCLLDFTSEENNFAKQQYSMADWPGVDRAINYAVGARGNVFYYCTSEAVYMSNMDNKPAKECLTVPADEKITSMRLLKPNEHGYLTNHPYDSKVLIVGTWNETTQEGKVYMYYVNETDGVIDMDSMKVFDGFGKILDMDYNWAPYGS</sequence>
<name>A0A921H339_9BACT</name>
<proteinExistence type="predicted"/>
<dbReference type="AlphaFoldDB" id="A0A921H339"/>
<dbReference type="Proteomes" id="UP000742098">
    <property type="component" value="Unassembled WGS sequence"/>
</dbReference>
<comment type="caution">
    <text evidence="1">The sequence shown here is derived from an EMBL/GenBank/DDBJ whole genome shotgun (WGS) entry which is preliminary data.</text>
</comment>
<evidence type="ECO:0000313" key="2">
    <source>
        <dbReference type="Proteomes" id="UP000742098"/>
    </source>
</evidence>
<gene>
    <name evidence="1" type="ORF">K8V05_08210</name>
</gene>
<organism evidence="1 2">
    <name type="scientific">Butyricimonas virosa</name>
    <dbReference type="NCBI Taxonomy" id="544645"/>
    <lineage>
        <taxon>Bacteria</taxon>
        <taxon>Pseudomonadati</taxon>
        <taxon>Bacteroidota</taxon>
        <taxon>Bacteroidia</taxon>
        <taxon>Bacteroidales</taxon>
        <taxon>Odoribacteraceae</taxon>
        <taxon>Butyricimonas</taxon>
    </lineage>
</organism>
<accession>A0A921H339</accession>
<dbReference type="EMBL" id="DYVS01000134">
    <property type="protein sequence ID" value="HJF70722.1"/>
    <property type="molecule type" value="Genomic_DNA"/>
</dbReference>
<protein>
    <submittedName>
        <fullName evidence="1">Uncharacterized protein</fullName>
    </submittedName>
</protein>